<dbReference type="STRING" id="1298851.TST_1328"/>
<evidence type="ECO:0000256" key="4">
    <source>
        <dbReference type="ARBA" id="ARBA00023315"/>
    </source>
</evidence>
<dbReference type="EMBL" id="AP013035">
    <property type="protein sequence ID" value="BAT72115.1"/>
    <property type="molecule type" value="Genomic_DNA"/>
</dbReference>
<dbReference type="InterPro" id="IPR004410">
    <property type="entry name" value="Malonyl_CoA-ACP_transAc_FabD"/>
</dbReference>
<evidence type="ECO:0000313" key="10">
    <source>
        <dbReference type="Proteomes" id="UP000063234"/>
    </source>
</evidence>
<evidence type="ECO:0000256" key="5">
    <source>
        <dbReference type="ARBA" id="ARBA00048462"/>
    </source>
</evidence>
<dbReference type="SMART" id="SM00827">
    <property type="entry name" value="PKS_AT"/>
    <property type="match status" value="1"/>
</dbReference>
<dbReference type="InterPro" id="IPR016035">
    <property type="entry name" value="Acyl_Trfase/lysoPLipase"/>
</dbReference>
<dbReference type="OrthoDB" id="9805460at2"/>
<dbReference type="Pfam" id="PF00698">
    <property type="entry name" value="Acyl_transf_1"/>
    <property type="match status" value="1"/>
</dbReference>
<sequence length="306" mass="33365">MAVAVVFPGQGSQYLGMGKDFFDAYPVVRDVFARASEKLGIDMAKLCFDSSEEELTLTENTQPSILTVSYAIYEVIKDRLPLVSFFAGHSLGEYTACVAAGILPFEDAVFAVRNRGRFMQEATPVGTGAMAAIIGLPADVIEEVCNGIDGVVQPANYNSPEQIVIAGEKAAVEKAAELLKEKGAKRVVMLKVSAPFHCQLMRPAAEKLANILKGMSFNDAKVPVVSNVTAQEVTEGEKERQLLIEQVTAPVRWYQSVIYMKENGVDTFIEVGPSRVLSGLIKKTNRKLKCINVEKVSDLEKLEDLP</sequence>
<dbReference type="SUPFAM" id="SSF55048">
    <property type="entry name" value="Probable ACP-binding domain of malonyl-CoA ACP transacylase"/>
    <property type="match status" value="1"/>
</dbReference>
<dbReference type="AlphaFoldDB" id="A0A0S3QUX8"/>
<dbReference type="RefSeq" id="WP_068550105.1">
    <property type="nucleotide sequence ID" value="NZ_AP013035.1"/>
</dbReference>
<organism evidence="9 10">
    <name type="scientific">Thermosulfidibacter takaii (strain DSM 17441 / JCM 13301 / NBRC 103674 / ABI70S6)</name>
    <dbReference type="NCBI Taxonomy" id="1298851"/>
    <lineage>
        <taxon>Bacteria</taxon>
        <taxon>Pseudomonadati</taxon>
        <taxon>Thermosulfidibacterota</taxon>
        <taxon>Thermosulfidibacteria</taxon>
        <taxon>Thermosulfidibacterales</taxon>
        <taxon>Thermosulfidibacteraceae</taxon>
    </lineage>
</organism>
<dbReference type="GO" id="GO:0005829">
    <property type="term" value="C:cytosol"/>
    <property type="evidence" value="ECO:0007669"/>
    <property type="project" value="TreeGrafter"/>
</dbReference>
<dbReference type="PATRIC" id="fig|1298851.3.peg.1403"/>
<comment type="catalytic activity">
    <reaction evidence="5 6">
        <text>holo-[ACP] + malonyl-CoA = malonyl-[ACP] + CoA</text>
        <dbReference type="Rhea" id="RHEA:41792"/>
        <dbReference type="Rhea" id="RHEA-COMP:9623"/>
        <dbReference type="Rhea" id="RHEA-COMP:9685"/>
        <dbReference type="ChEBI" id="CHEBI:57287"/>
        <dbReference type="ChEBI" id="CHEBI:57384"/>
        <dbReference type="ChEBI" id="CHEBI:64479"/>
        <dbReference type="ChEBI" id="CHEBI:78449"/>
        <dbReference type="EC" id="2.3.1.39"/>
    </reaction>
</comment>
<dbReference type="PANTHER" id="PTHR42681:SF1">
    <property type="entry name" value="MALONYL-COA-ACYL CARRIER PROTEIN TRANSACYLASE, MITOCHONDRIAL"/>
    <property type="match status" value="1"/>
</dbReference>
<evidence type="ECO:0000313" key="9">
    <source>
        <dbReference type="EMBL" id="BAT72115.1"/>
    </source>
</evidence>
<dbReference type="SUPFAM" id="SSF52151">
    <property type="entry name" value="FabD/lysophospholipase-like"/>
    <property type="match status" value="1"/>
</dbReference>
<accession>A0A0S3QUX8</accession>
<dbReference type="EC" id="2.3.1.39" evidence="1 6"/>
<feature type="active site" evidence="7">
    <location>
        <position position="197"/>
    </location>
</feature>
<evidence type="ECO:0000256" key="3">
    <source>
        <dbReference type="ARBA" id="ARBA00022679"/>
    </source>
</evidence>
<dbReference type="GO" id="GO:0006633">
    <property type="term" value="P:fatty acid biosynthetic process"/>
    <property type="evidence" value="ECO:0007669"/>
    <property type="project" value="TreeGrafter"/>
</dbReference>
<evidence type="ECO:0000256" key="2">
    <source>
        <dbReference type="ARBA" id="ARBA00018953"/>
    </source>
</evidence>
<feature type="domain" description="Malonyl-CoA:ACP transacylase (MAT)" evidence="8">
    <location>
        <begin position="6"/>
        <end position="292"/>
    </location>
</feature>
<keyword evidence="3 6" id="KW-0808">Transferase</keyword>
<dbReference type="FunFam" id="3.30.70.250:FF:000001">
    <property type="entry name" value="Malonyl CoA-acyl carrier protein transacylase"/>
    <property type="match status" value="1"/>
</dbReference>
<dbReference type="KEGG" id="ttk:TST_1328"/>
<dbReference type="Gene3D" id="3.40.366.10">
    <property type="entry name" value="Malonyl-Coenzyme A Acyl Carrier Protein, domain 2"/>
    <property type="match status" value="1"/>
</dbReference>
<proteinExistence type="inferred from homology"/>
<dbReference type="InterPro" id="IPR050858">
    <property type="entry name" value="Mal-CoA-ACP_Trans/PKS_FabD"/>
</dbReference>
<dbReference type="InterPro" id="IPR001227">
    <property type="entry name" value="Ac_transferase_dom_sf"/>
</dbReference>
<dbReference type="PANTHER" id="PTHR42681">
    <property type="entry name" value="MALONYL-COA-ACYL CARRIER PROTEIN TRANSACYLASE, MITOCHONDRIAL"/>
    <property type="match status" value="1"/>
</dbReference>
<evidence type="ECO:0000256" key="6">
    <source>
        <dbReference type="PIRNR" id="PIRNR000446"/>
    </source>
</evidence>
<dbReference type="NCBIfam" id="TIGR00128">
    <property type="entry name" value="fabD"/>
    <property type="match status" value="1"/>
</dbReference>
<gene>
    <name evidence="9" type="primary">fabD</name>
    <name evidence="9" type="ORF">TST_1328</name>
</gene>
<keyword evidence="10" id="KW-1185">Reference proteome</keyword>
<comment type="similarity">
    <text evidence="6">Belongs to the fabD family.</text>
</comment>
<dbReference type="GO" id="GO:0004314">
    <property type="term" value="F:[acyl-carrier-protein] S-malonyltransferase activity"/>
    <property type="evidence" value="ECO:0007669"/>
    <property type="project" value="UniProtKB-EC"/>
</dbReference>
<evidence type="ECO:0000259" key="8">
    <source>
        <dbReference type="SMART" id="SM00827"/>
    </source>
</evidence>
<dbReference type="Proteomes" id="UP000063234">
    <property type="component" value="Chromosome"/>
</dbReference>
<dbReference type="PIRSF" id="PIRSF000446">
    <property type="entry name" value="Mct"/>
    <property type="match status" value="1"/>
</dbReference>
<dbReference type="InterPro" id="IPR014043">
    <property type="entry name" value="Acyl_transferase_dom"/>
</dbReference>
<dbReference type="Gene3D" id="3.30.70.250">
    <property type="entry name" value="Malonyl-CoA ACP transacylase, ACP-binding"/>
    <property type="match status" value="1"/>
</dbReference>
<evidence type="ECO:0000256" key="7">
    <source>
        <dbReference type="PIRSR" id="PIRSR000446-1"/>
    </source>
</evidence>
<evidence type="ECO:0000256" key="1">
    <source>
        <dbReference type="ARBA" id="ARBA00013258"/>
    </source>
</evidence>
<dbReference type="InterPro" id="IPR024925">
    <property type="entry name" value="Malonyl_CoA-ACP_transAc"/>
</dbReference>
<protein>
    <recommendedName>
        <fullName evidence="2 6">Malonyl CoA-acyl carrier protein transacylase</fullName>
        <ecNumber evidence="1 6">2.3.1.39</ecNumber>
    </recommendedName>
</protein>
<reference evidence="10" key="1">
    <citation type="journal article" date="2018" name="Science">
        <title>A primordial and reversible TCA cycle in a facultatively chemolithoautotrophic thermophile.</title>
        <authorList>
            <person name="Nunoura T."/>
            <person name="Chikaraishi Y."/>
            <person name="Izaki R."/>
            <person name="Suwa T."/>
            <person name="Sato T."/>
            <person name="Harada T."/>
            <person name="Mori K."/>
            <person name="Kato Y."/>
            <person name="Miyazaki M."/>
            <person name="Shimamura S."/>
            <person name="Yanagawa K."/>
            <person name="Shuto A."/>
            <person name="Ohkouchi N."/>
            <person name="Fujita N."/>
            <person name="Takaki Y."/>
            <person name="Atomi H."/>
            <person name="Takai K."/>
        </authorList>
    </citation>
    <scope>NUCLEOTIDE SEQUENCE [LARGE SCALE GENOMIC DNA]</scope>
    <source>
        <strain evidence="10">DSM 17441 / JCM 13301 / NBRC 103674 / ABI70S6</strain>
    </source>
</reference>
<name>A0A0S3QUX8_THET7</name>
<keyword evidence="4 6" id="KW-0012">Acyltransferase</keyword>
<feature type="active site" evidence="7">
    <location>
        <position position="90"/>
    </location>
</feature>
<dbReference type="InterPro" id="IPR016036">
    <property type="entry name" value="Malonyl_transacylase_ACP-bd"/>
</dbReference>